<sequence length="684" mass="75843">MTIPSSERISQLYVGNNSNTRFDFTFRVFEQESETGISIRSKDGDEWKTVPKNDYLVTLNDENQGGYVTFKKAPISDTYFYILGNTPNDQLLDITNYDNFYPDAIEKALDKITAILIEWGHLLGSETQSRILADIHYDQLSLQRDNELKDYIDALIGNITGGEFPPITDRFVKTWSGRLQVEKNKDIIHAKDYGLVGDGSDETLKLRSILENTNSVILFEKNKTYGFKGTLNLYGNTILFNSAKLLNLEAHANWSVIVYANTCILDEIYLTVQNNNGMRIIESNVNINSIRVESINESPLLGCMLCPLVDTDYITNIKVKNISTKNFNSHVQVYRVTKSKVDVISMTNYVVGLYFRDCQDSHFGEVYARTLMSRGLGVAGQNAILFESVLGNNSTRNVSFDVVDVEDSAEHGVRLGGVYSIDNISFGYVRTRNSGAGSAATGGGGFKILGGNRTNDFNYHTNIKIGTLVNEDCAATKGLNNFAALIISHAKHVHIGKHIVRAINKPVSARRGVHLASCEDVSISSQSYNKLLGNAVLFFTNEDPVMVALDTVKNVRMLDLFSDGNESDKVTAAIYFSGTVVKVSDIHIICHNLKYNFVAYSVGVTTGSYDNINLDVEFKTLTDTTGLAPPIRLSANPGEFLVNIRGPFFGTFGSSASNGSRWTDAKNDIYYLRKAAAWRQITTS</sequence>
<gene>
    <name evidence="1" type="ORF">F993_01649</name>
</gene>
<organism evidence="1 2">
    <name type="scientific">Acinetobacter proteolyticus</name>
    <dbReference type="NCBI Taxonomy" id="1776741"/>
    <lineage>
        <taxon>Bacteria</taxon>
        <taxon>Pseudomonadati</taxon>
        <taxon>Pseudomonadota</taxon>
        <taxon>Gammaproteobacteria</taxon>
        <taxon>Moraxellales</taxon>
        <taxon>Moraxellaceae</taxon>
        <taxon>Acinetobacter</taxon>
    </lineage>
</organism>
<comment type="caution">
    <text evidence="1">The sequence shown here is derived from an EMBL/GenBank/DDBJ whole genome shotgun (WGS) entry which is preliminary data.</text>
</comment>
<dbReference type="EMBL" id="APOI01000015">
    <property type="protein sequence ID" value="ENU23496.1"/>
    <property type="molecule type" value="Genomic_DNA"/>
</dbReference>
<evidence type="ECO:0000313" key="2">
    <source>
        <dbReference type="Proteomes" id="UP000013034"/>
    </source>
</evidence>
<protein>
    <submittedName>
        <fullName evidence="1">Uncharacterized protein</fullName>
    </submittedName>
</protein>
<evidence type="ECO:0000313" key="1">
    <source>
        <dbReference type="EMBL" id="ENU23496.1"/>
    </source>
</evidence>
<accession>A0ABP2TM58</accession>
<name>A0ABP2TM58_9GAMM</name>
<dbReference type="Proteomes" id="UP000013034">
    <property type="component" value="Unassembled WGS sequence"/>
</dbReference>
<proteinExistence type="predicted"/>
<keyword evidence="2" id="KW-1185">Reference proteome</keyword>
<dbReference type="RefSeq" id="WP_004653800.1">
    <property type="nucleotide sequence ID" value="NZ_KB849179.1"/>
</dbReference>
<reference evidence="1 2" key="1">
    <citation type="submission" date="2013-02" db="EMBL/GenBank/DDBJ databases">
        <title>The Genome Sequence of Acinetobacter sp. NIPH 809.</title>
        <authorList>
            <consortium name="The Broad Institute Genome Sequencing Platform"/>
            <consortium name="The Broad Institute Genome Sequencing Center for Infectious Disease"/>
            <person name="Cerqueira G."/>
            <person name="Feldgarden M."/>
            <person name="Courvalin P."/>
            <person name="Perichon B."/>
            <person name="Grillot-Courvalin C."/>
            <person name="Clermont D."/>
            <person name="Rocha E."/>
            <person name="Yoon E.-J."/>
            <person name="Nemec A."/>
            <person name="Walker B."/>
            <person name="Young S.K."/>
            <person name="Zeng Q."/>
            <person name="Gargeya S."/>
            <person name="Fitzgerald M."/>
            <person name="Haas B."/>
            <person name="Abouelleil A."/>
            <person name="Alvarado L."/>
            <person name="Arachchi H.M."/>
            <person name="Berlin A.M."/>
            <person name="Chapman S.B."/>
            <person name="Dewar J."/>
            <person name="Goldberg J."/>
            <person name="Griggs A."/>
            <person name="Gujja S."/>
            <person name="Hansen M."/>
            <person name="Howarth C."/>
            <person name="Imamovic A."/>
            <person name="Larimer J."/>
            <person name="McCowan C."/>
            <person name="Murphy C."/>
            <person name="Neiman D."/>
            <person name="Pearson M."/>
            <person name="Priest M."/>
            <person name="Roberts A."/>
            <person name="Saif S."/>
            <person name="Shea T."/>
            <person name="Sisk P."/>
            <person name="Sykes S."/>
            <person name="Wortman J."/>
            <person name="Nusbaum C."/>
            <person name="Birren B."/>
        </authorList>
    </citation>
    <scope>NUCLEOTIDE SEQUENCE [LARGE SCALE GENOMIC DNA]</scope>
    <source>
        <strain evidence="1 2">NIPH 809</strain>
    </source>
</reference>